<evidence type="ECO:0000313" key="4">
    <source>
        <dbReference type="Proteomes" id="UP000799324"/>
    </source>
</evidence>
<evidence type="ECO:0000259" key="2">
    <source>
        <dbReference type="Pfam" id="PF24494"/>
    </source>
</evidence>
<organism evidence="3 4">
    <name type="scientific">Lophiostoma macrostomum CBS 122681</name>
    <dbReference type="NCBI Taxonomy" id="1314788"/>
    <lineage>
        <taxon>Eukaryota</taxon>
        <taxon>Fungi</taxon>
        <taxon>Dikarya</taxon>
        <taxon>Ascomycota</taxon>
        <taxon>Pezizomycotina</taxon>
        <taxon>Dothideomycetes</taxon>
        <taxon>Pleosporomycetidae</taxon>
        <taxon>Pleosporales</taxon>
        <taxon>Lophiostomataceae</taxon>
        <taxon>Lophiostoma</taxon>
    </lineage>
</organism>
<dbReference type="InterPro" id="IPR056009">
    <property type="entry name" value="DUF7587"/>
</dbReference>
<protein>
    <recommendedName>
        <fullName evidence="2">DUF7587 domain-containing protein</fullName>
    </recommendedName>
</protein>
<evidence type="ECO:0000313" key="3">
    <source>
        <dbReference type="EMBL" id="KAF2658390.1"/>
    </source>
</evidence>
<dbReference type="PANTHER" id="PTHR40781:SF1">
    <property type="match status" value="1"/>
</dbReference>
<feature type="region of interest" description="Disordered" evidence="1">
    <location>
        <begin position="1"/>
        <end position="27"/>
    </location>
</feature>
<evidence type="ECO:0000256" key="1">
    <source>
        <dbReference type="SAM" id="MobiDB-lite"/>
    </source>
</evidence>
<feature type="compositionally biased region" description="Pro residues" evidence="1">
    <location>
        <begin position="16"/>
        <end position="26"/>
    </location>
</feature>
<dbReference type="OrthoDB" id="88561at2759"/>
<sequence length="179" mass="20562">MQSMQYRPPVRNPSFSAPPIPPPTNLPPTVYRIHRPSAQTRYSFADGFRSKNQTTIINQVSILHTFGYAHLFGQTNFSSPFISVYTSYAQAERVARWFAKQVPEDVDVVTIDTEHLGRGPVFRADDLIENLKSAGKLKGDLTEMEVELHRGEYLLMYKIPPQAIRDQTRYVCRWVDVFL</sequence>
<dbReference type="PANTHER" id="PTHR40781">
    <property type="match status" value="1"/>
</dbReference>
<gene>
    <name evidence="3" type="ORF">K491DRAFT_690129</name>
</gene>
<dbReference type="Pfam" id="PF24494">
    <property type="entry name" value="DUF7587"/>
    <property type="match status" value="1"/>
</dbReference>
<dbReference type="AlphaFoldDB" id="A0A6A6TEU2"/>
<keyword evidence="4" id="KW-1185">Reference proteome</keyword>
<accession>A0A6A6TEU2</accession>
<reference evidence="3" key="1">
    <citation type="journal article" date="2020" name="Stud. Mycol.">
        <title>101 Dothideomycetes genomes: a test case for predicting lifestyles and emergence of pathogens.</title>
        <authorList>
            <person name="Haridas S."/>
            <person name="Albert R."/>
            <person name="Binder M."/>
            <person name="Bloem J."/>
            <person name="Labutti K."/>
            <person name="Salamov A."/>
            <person name="Andreopoulos B."/>
            <person name="Baker S."/>
            <person name="Barry K."/>
            <person name="Bills G."/>
            <person name="Bluhm B."/>
            <person name="Cannon C."/>
            <person name="Castanera R."/>
            <person name="Culley D."/>
            <person name="Daum C."/>
            <person name="Ezra D."/>
            <person name="Gonzalez J."/>
            <person name="Henrissat B."/>
            <person name="Kuo A."/>
            <person name="Liang C."/>
            <person name="Lipzen A."/>
            <person name="Lutzoni F."/>
            <person name="Magnuson J."/>
            <person name="Mondo S."/>
            <person name="Nolan M."/>
            <person name="Ohm R."/>
            <person name="Pangilinan J."/>
            <person name="Park H.-J."/>
            <person name="Ramirez L."/>
            <person name="Alfaro M."/>
            <person name="Sun H."/>
            <person name="Tritt A."/>
            <person name="Yoshinaga Y."/>
            <person name="Zwiers L.-H."/>
            <person name="Turgeon B."/>
            <person name="Goodwin S."/>
            <person name="Spatafora J."/>
            <person name="Crous P."/>
            <person name="Grigoriev I."/>
        </authorList>
    </citation>
    <scope>NUCLEOTIDE SEQUENCE</scope>
    <source>
        <strain evidence="3">CBS 122681</strain>
    </source>
</reference>
<dbReference type="EMBL" id="MU004315">
    <property type="protein sequence ID" value="KAF2658390.1"/>
    <property type="molecule type" value="Genomic_DNA"/>
</dbReference>
<proteinExistence type="predicted"/>
<name>A0A6A6TEU2_9PLEO</name>
<dbReference type="Proteomes" id="UP000799324">
    <property type="component" value="Unassembled WGS sequence"/>
</dbReference>
<feature type="domain" description="DUF7587" evidence="2">
    <location>
        <begin position="26"/>
        <end position="166"/>
    </location>
</feature>